<dbReference type="AlphaFoldDB" id="A0A2A9FCB9"/>
<gene>
    <name evidence="5" type="ORF">ATK36_3153</name>
</gene>
<evidence type="ECO:0000256" key="1">
    <source>
        <dbReference type="ARBA" id="ARBA00022676"/>
    </source>
</evidence>
<proteinExistence type="predicted"/>
<evidence type="ECO:0000259" key="4">
    <source>
        <dbReference type="Pfam" id="PF13579"/>
    </source>
</evidence>
<dbReference type="InterPro" id="IPR028098">
    <property type="entry name" value="Glyco_trans_4-like_N"/>
</dbReference>
<dbReference type="Pfam" id="PF00534">
    <property type="entry name" value="Glycos_transf_1"/>
    <property type="match status" value="1"/>
</dbReference>
<dbReference type="InterPro" id="IPR050194">
    <property type="entry name" value="Glycosyltransferase_grp1"/>
</dbReference>
<dbReference type="EMBL" id="PDJK01000002">
    <property type="protein sequence ID" value="PFG48079.1"/>
    <property type="molecule type" value="Genomic_DNA"/>
</dbReference>
<reference evidence="5 6" key="1">
    <citation type="submission" date="2017-10" db="EMBL/GenBank/DDBJ databases">
        <title>Sequencing the genomes of 1000 actinobacteria strains.</title>
        <authorList>
            <person name="Klenk H.-P."/>
        </authorList>
    </citation>
    <scope>NUCLEOTIDE SEQUENCE [LARGE SCALE GENOMIC DNA]</scope>
    <source>
        <strain evidence="5 6">DSM 46092</strain>
    </source>
</reference>
<name>A0A2A9FCB9_9PSEU</name>
<dbReference type="PANTHER" id="PTHR45947">
    <property type="entry name" value="SULFOQUINOVOSYL TRANSFERASE SQD2"/>
    <property type="match status" value="1"/>
</dbReference>
<evidence type="ECO:0000313" key="6">
    <source>
        <dbReference type="Proteomes" id="UP000243542"/>
    </source>
</evidence>
<evidence type="ECO:0000259" key="3">
    <source>
        <dbReference type="Pfam" id="PF00534"/>
    </source>
</evidence>
<feature type="domain" description="Glycosyl transferase family 1" evidence="3">
    <location>
        <begin position="208"/>
        <end position="367"/>
    </location>
</feature>
<protein>
    <submittedName>
        <fullName evidence="5">Glycosyltransferase involved in cell wall biosynthesis</fullName>
    </submittedName>
</protein>
<dbReference type="CDD" id="cd03801">
    <property type="entry name" value="GT4_PimA-like"/>
    <property type="match status" value="1"/>
</dbReference>
<dbReference type="Gene3D" id="3.40.50.2000">
    <property type="entry name" value="Glycogen Phosphorylase B"/>
    <property type="match status" value="2"/>
</dbReference>
<dbReference type="InterPro" id="IPR001296">
    <property type="entry name" value="Glyco_trans_1"/>
</dbReference>
<organism evidence="5 6">
    <name type="scientific">Amycolatopsis sulphurea</name>
    <dbReference type="NCBI Taxonomy" id="76022"/>
    <lineage>
        <taxon>Bacteria</taxon>
        <taxon>Bacillati</taxon>
        <taxon>Actinomycetota</taxon>
        <taxon>Actinomycetes</taxon>
        <taxon>Pseudonocardiales</taxon>
        <taxon>Pseudonocardiaceae</taxon>
        <taxon>Amycolatopsis</taxon>
    </lineage>
</organism>
<keyword evidence="2 5" id="KW-0808">Transferase</keyword>
<feature type="domain" description="Glycosyltransferase subfamily 4-like N-terminal" evidence="4">
    <location>
        <begin position="15"/>
        <end position="144"/>
    </location>
</feature>
<dbReference type="Pfam" id="PF13579">
    <property type="entry name" value="Glyco_trans_4_4"/>
    <property type="match status" value="1"/>
</dbReference>
<accession>A0A2A9FCB9</accession>
<keyword evidence="6" id="KW-1185">Reference proteome</keyword>
<keyword evidence="1" id="KW-0328">Glycosyltransferase</keyword>
<dbReference type="GO" id="GO:1901137">
    <property type="term" value="P:carbohydrate derivative biosynthetic process"/>
    <property type="evidence" value="ECO:0007669"/>
    <property type="project" value="UniProtKB-ARBA"/>
</dbReference>
<dbReference type="Proteomes" id="UP000243542">
    <property type="component" value="Unassembled WGS sequence"/>
</dbReference>
<dbReference type="GO" id="GO:0016758">
    <property type="term" value="F:hexosyltransferase activity"/>
    <property type="evidence" value="ECO:0007669"/>
    <property type="project" value="TreeGrafter"/>
</dbReference>
<comment type="caution">
    <text evidence="5">The sequence shown here is derived from an EMBL/GenBank/DDBJ whole genome shotgun (WGS) entry which is preliminary data.</text>
</comment>
<evidence type="ECO:0000313" key="5">
    <source>
        <dbReference type="EMBL" id="PFG48079.1"/>
    </source>
</evidence>
<dbReference type="SUPFAM" id="SSF53756">
    <property type="entry name" value="UDP-Glycosyltransferase/glycogen phosphorylase"/>
    <property type="match status" value="1"/>
</dbReference>
<dbReference type="RefSeq" id="WP_098512160.1">
    <property type="nucleotide sequence ID" value="NZ_JBIAKZ010000002.1"/>
</dbReference>
<sequence>MRIAVVNNFFPPRVGGSAHMAASLAAEYAAAGHEVLAITAAYADAPAEEERDGYRVVRLPAVKMPQLGLSIDFDMTFAAPRPGNWRRLWQLLDEFKPDAVHLHGQFFDLSWMAGIYARRHGLPVLLTIHTLLISDKKLYGRVFRILDAVLVKPVLKYLRPRYVILDKLGVDYCVQRYGTSDENSEYFPIAVDIGHFAKPVTKDVRADLELGDGPLIVSLGHVIPLRNRLPLVEALPGILERHPGVRVVVVGRVYHDAFLRRAEELGVADALVVTGPVPKEDVPAYFAAADLVTHDLNGGCGTASLEAMLSGTATIASVTEDNYPGIELRNGENVLLVRPDDAEAVRETVLSLLDDPDRRARIAQRQRAMVRDNFGLDVVAEEHLRVLTKLVADNDVLR</sequence>
<dbReference type="PANTHER" id="PTHR45947:SF3">
    <property type="entry name" value="SULFOQUINOVOSYL TRANSFERASE SQD2"/>
    <property type="match status" value="1"/>
</dbReference>
<evidence type="ECO:0000256" key="2">
    <source>
        <dbReference type="ARBA" id="ARBA00022679"/>
    </source>
</evidence>